<dbReference type="EMBL" id="JAWLLM010000008">
    <property type="protein sequence ID" value="MDV7042179.1"/>
    <property type="molecule type" value="Genomic_DNA"/>
</dbReference>
<dbReference type="InterPro" id="IPR010221">
    <property type="entry name" value="VCBS_dom"/>
</dbReference>
<gene>
    <name evidence="3" type="ORF">RUJ08_08555</name>
</gene>
<dbReference type="Pfam" id="PF14252">
    <property type="entry name" value="DUF4347"/>
    <property type="match status" value="1"/>
</dbReference>
<protein>
    <submittedName>
        <fullName evidence="3">Ig-like domain-containing protein</fullName>
    </submittedName>
</protein>
<evidence type="ECO:0000256" key="1">
    <source>
        <dbReference type="SAM" id="MobiDB-lite"/>
    </source>
</evidence>
<feature type="non-terminal residue" evidence="3">
    <location>
        <position position="645"/>
    </location>
</feature>
<dbReference type="NCBIfam" id="TIGR01965">
    <property type="entry name" value="VCBS_repeat"/>
    <property type="match status" value="1"/>
</dbReference>
<dbReference type="Proteomes" id="UP001187868">
    <property type="component" value="Unassembled WGS sequence"/>
</dbReference>
<comment type="caution">
    <text evidence="3">The sequence shown here is derived from an EMBL/GenBank/DDBJ whole genome shotgun (WGS) entry which is preliminary data.</text>
</comment>
<dbReference type="Pfam" id="PF17963">
    <property type="entry name" value="Big_9"/>
    <property type="match status" value="3"/>
</dbReference>
<sequence>MAQQRTLYNATRMVLERRLMFDAAAVATADQVANDQPDGASHDGSADSATPEHTNTDLIQAISQIETPPARVEVFFIDGALPNKDALVSQLPANASVYILDSNQDGLNQIADILSNYKNVDAIHIISHGDSGQIELGNSLVSAENIDSYQTILEQINLSLNSSADVLIYGCNVGDEAGQQLLSALSSSLDSDVAASSDITGVDGNWVLESHVGSIETESINPTGWHANLLLGINTAPTAVVDVALVSQNSSTIINVTANDIDLEGDAIKVTGASALFGKVTINTDNTLTYTPNNGYFGVDTITYTIADSKGLSALLPGTVAVTVNSLPTLSLPVLVNLFNEDTPIVFANILGTKISIGDLDGSIARISLSVPLGSLTLSQTANLSFSQGDGINDSNITMQGNIADINAALNGLIYTPDADYNGPVTITIGLTDTLLAIPITASLPIGIAPVADIVSDSVITNVSSPVSFNVMANDTFENINARVTSYSTPSHGTVVIDSTGNAVYTPNSGYLGNDSFTYTVTSNGTTETTTVTIHINTPPVANPDSATTPEDTSVTVNVLANDTDADGNTLTVTSASAGHGTVVINANGTLTYTPAANYNGSDTISYKISDGLGASATGTVTVSITPVNDAPVAANDTATTLEDT</sequence>
<name>A0ABU4EDS9_9GAMM</name>
<feature type="region of interest" description="Disordered" evidence="1">
    <location>
        <begin position="33"/>
        <end position="52"/>
    </location>
</feature>
<organism evidence="3 4">
    <name type="scientific">Dickeya solani</name>
    <dbReference type="NCBI Taxonomy" id="1089444"/>
    <lineage>
        <taxon>Bacteria</taxon>
        <taxon>Pseudomonadati</taxon>
        <taxon>Pseudomonadota</taxon>
        <taxon>Gammaproteobacteria</taxon>
        <taxon>Enterobacterales</taxon>
        <taxon>Pectobacteriaceae</taxon>
        <taxon>Dickeya</taxon>
    </lineage>
</organism>
<proteinExistence type="predicted"/>
<dbReference type="Gene3D" id="2.60.40.2810">
    <property type="match status" value="1"/>
</dbReference>
<dbReference type="InterPro" id="IPR025592">
    <property type="entry name" value="DUF4347"/>
</dbReference>
<accession>A0ABU4EDS9</accession>
<dbReference type="PANTHER" id="PTHR34720">
    <property type="entry name" value="MICROCYSTIN DEPENDENT PROTEIN"/>
    <property type="match status" value="1"/>
</dbReference>
<dbReference type="PANTHER" id="PTHR34720:SF9">
    <property type="entry name" value="BLR4714 PROTEIN"/>
    <property type="match status" value="1"/>
</dbReference>
<dbReference type="NCBIfam" id="NF012211">
    <property type="entry name" value="tand_rpt_95"/>
    <property type="match status" value="3"/>
</dbReference>
<feature type="domain" description="DUF4347" evidence="2">
    <location>
        <begin position="74"/>
        <end position="219"/>
    </location>
</feature>
<dbReference type="RefSeq" id="WP_317699710.1">
    <property type="nucleotide sequence ID" value="NZ_JAWLLM010000008.1"/>
</dbReference>
<keyword evidence="4" id="KW-1185">Reference proteome</keyword>
<dbReference type="Gene3D" id="2.60.40.3440">
    <property type="match status" value="2"/>
</dbReference>
<reference evidence="3 4" key="1">
    <citation type="submission" date="2023-10" db="EMBL/GenBank/DDBJ databases">
        <title>Clonality and diversity in the soft rot Dickeya solani phytopathogen.</title>
        <authorList>
            <person name="Pedron J."/>
            <person name="Van Gijisegem F."/>
            <person name="Portier P."/>
            <person name="Taghouti G."/>
        </authorList>
    </citation>
    <scope>NUCLEOTIDE SEQUENCE [LARGE SCALE GENOMIC DNA]</scope>
    <source>
        <strain evidence="3 4">FVG2-MFV017-A9</strain>
    </source>
</reference>
<evidence type="ECO:0000313" key="3">
    <source>
        <dbReference type="EMBL" id="MDV7042179.1"/>
    </source>
</evidence>
<evidence type="ECO:0000259" key="2">
    <source>
        <dbReference type="Pfam" id="PF14252"/>
    </source>
</evidence>
<evidence type="ECO:0000313" key="4">
    <source>
        <dbReference type="Proteomes" id="UP001187868"/>
    </source>
</evidence>